<dbReference type="AlphaFoldDB" id="A0A8A4ZBV7"/>
<dbReference type="InterPro" id="IPR039422">
    <property type="entry name" value="MarR/SlyA-like"/>
</dbReference>
<dbReference type="SMART" id="SM00347">
    <property type="entry name" value="HTH_MARR"/>
    <property type="match status" value="1"/>
</dbReference>
<dbReference type="KEGG" id="psic:J4E96_19180"/>
<feature type="domain" description="HTH marR-type" evidence="1">
    <location>
        <begin position="29"/>
        <end position="128"/>
    </location>
</feature>
<proteinExistence type="predicted"/>
<sequence>MDTSPGAKLAKLLLDTFTAMVGDVVAQLEREGHPGVTATHAFALEAIDDGAQSASALGRSLGVSRQAAAKTIAALEELHYVNRHDDPADARRKRLAVTPRGLEMIAIGARTFDTLRSQAGGRVGLRKLEIVEEVLVILGSRSSSSPSAHTREEIQ</sequence>
<dbReference type="Gene3D" id="1.10.10.10">
    <property type="entry name" value="Winged helix-like DNA-binding domain superfamily/Winged helix DNA-binding domain"/>
    <property type="match status" value="1"/>
</dbReference>
<dbReference type="InterPro" id="IPR036390">
    <property type="entry name" value="WH_DNA-bd_sf"/>
</dbReference>
<dbReference type="SUPFAM" id="SSF46785">
    <property type="entry name" value="Winged helix' DNA-binding domain"/>
    <property type="match status" value="1"/>
</dbReference>
<name>A0A8A4ZBV7_9MICO</name>
<evidence type="ECO:0000259" key="1">
    <source>
        <dbReference type="SMART" id="SM00347"/>
    </source>
</evidence>
<reference evidence="2" key="1">
    <citation type="submission" date="2021-03" db="EMBL/GenBank/DDBJ databases">
        <title>Pengzhenrongella sicca gen. nov., sp. nov., a new member of suborder Micrococcineae isolated from High-Arctic tundra soil.</title>
        <authorList>
            <person name="Peng F."/>
        </authorList>
    </citation>
    <scope>NUCLEOTIDE SEQUENCE</scope>
    <source>
        <strain evidence="2">LRZ-2</strain>
    </source>
</reference>
<dbReference type="Pfam" id="PF12802">
    <property type="entry name" value="MarR_2"/>
    <property type="match status" value="1"/>
</dbReference>
<keyword evidence="3" id="KW-1185">Reference proteome</keyword>
<dbReference type="InterPro" id="IPR000835">
    <property type="entry name" value="HTH_MarR-typ"/>
</dbReference>
<dbReference type="PANTHER" id="PTHR33164">
    <property type="entry name" value="TRANSCRIPTIONAL REGULATOR, MARR FAMILY"/>
    <property type="match status" value="1"/>
</dbReference>
<dbReference type="GO" id="GO:0006950">
    <property type="term" value="P:response to stress"/>
    <property type="evidence" value="ECO:0007669"/>
    <property type="project" value="TreeGrafter"/>
</dbReference>
<protein>
    <submittedName>
        <fullName evidence="2">Winged helix DNA-binding protein</fullName>
    </submittedName>
</protein>
<evidence type="ECO:0000313" key="3">
    <source>
        <dbReference type="Proteomes" id="UP000663937"/>
    </source>
</evidence>
<dbReference type="RefSeq" id="WP_227423640.1">
    <property type="nucleotide sequence ID" value="NZ_CP071868.1"/>
</dbReference>
<dbReference type="GO" id="GO:0003700">
    <property type="term" value="F:DNA-binding transcription factor activity"/>
    <property type="evidence" value="ECO:0007669"/>
    <property type="project" value="InterPro"/>
</dbReference>
<accession>A0A8A4ZBV7</accession>
<dbReference type="EMBL" id="CP071868">
    <property type="protein sequence ID" value="QTE29364.1"/>
    <property type="molecule type" value="Genomic_DNA"/>
</dbReference>
<organism evidence="2 3">
    <name type="scientific">Pengzhenrongella sicca</name>
    <dbReference type="NCBI Taxonomy" id="2819238"/>
    <lineage>
        <taxon>Bacteria</taxon>
        <taxon>Bacillati</taxon>
        <taxon>Actinomycetota</taxon>
        <taxon>Actinomycetes</taxon>
        <taxon>Micrococcales</taxon>
        <taxon>Pengzhenrongella</taxon>
    </lineage>
</organism>
<dbReference type="PANTHER" id="PTHR33164:SF57">
    <property type="entry name" value="MARR-FAMILY TRANSCRIPTIONAL REGULATOR"/>
    <property type="match status" value="1"/>
</dbReference>
<dbReference type="InterPro" id="IPR036388">
    <property type="entry name" value="WH-like_DNA-bd_sf"/>
</dbReference>
<keyword evidence="2" id="KW-0238">DNA-binding</keyword>
<dbReference type="Proteomes" id="UP000663937">
    <property type="component" value="Chromosome"/>
</dbReference>
<evidence type="ECO:0000313" key="2">
    <source>
        <dbReference type="EMBL" id="QTE29364.1"/>
    </source>
</evidence>
<dbReference type="GO" id="GO:0003677">
    <property type="term" value="F:DNA binding"/>
    <property type="evidence" value="ECO:0007669"/>
    <property type="project" value="UniProtKB-KW"/>
</dbReference>
<gene>
    <name evidence="2" type="ORF">J4E96_19180</name>
</gene>